<sequence length="70" mass="7796">MLPFRDENVVEMEEPLDTPQQVKEQIVALQVSNKENSAVSESGVFDWATICRSLEEVGKPDGDRASLGQF</sequence>
<proteinExistence type="predicted"/>
<reference evidence="1 2" key="1">
    <citation type="submission" date="2019-10" db="EMBL/GenBank/DDBJ databases">
        <title>Assembly and Annotation for the nematode Trichostrongylus colubriformis.</title>
        <authorList>
            <person name="Martin J."/>
        </authorList>
    </citation>
    <scope>NUCLEOTIDE SEQUENCE [LARGE SCALE GENOMIC DNA]</scope>
    <source>
        <strain evidence="1">G859</strain>
        <tissue evidence="1">Whole worm</tissue>
    </source>
</reference>
<dbReference type="AlphaFoldDB" id="A0AAN8IQ84"/>
<gene>
    <name evidence="1" type="ORF">GCK32_020634</name>
</gene>
<organism evidence="1 2">
    <name type="scientific">Trichostrongylus colubriformis</name>
    <name type="common">Black scour worm</name>
    <dbReference type="NCBI Taxonomy" id="6319"/>
    <lineage>
        <taxon>Eukaryota</taxon>
        <taxon>Metazoa</taxon>
        <taxon>Ecdysozoa</taxon>
        <taxon>Nematoda</taxon>
        <taxon>Chromadorea</taxon>
        <taxon>Rhabditida</taxon>
        <taxon>Rhabditina</taxon>
        <taxon>Rhabditomorpha</taxon>
        <taxon>Strongyloidea</taxon>
        <taxon>Trichostrongylidae</taxon>
        <taxon>Trichostrongylus</taxon>
    </lineage>
</organism>
<name>A0AAN8IQ84_TRICO</name>
<evidence type="ECO:0000313" key="1">
    <source>
        <dbReference type="EMBL" id="KAK5979413.1"/>
    </source>
</evidence>
<keyword evidence="2" id="KW-1185">Reference proteome</keyword>
<evidence type="ECO:0000313" key="2">
    <source>
        <dbReference type="Proteomes" id="UP001331761"/>
    </source>
</evidence>
<dbReference type="EMBL" id="WIXE01008383">
    <property type="protein sequence ID" value="KAK5979413.1"/>
    <property type="molecule type" value="Genomic_DNA"/>
</dbReference>
<comment type="caution">
    <text evidence="1">The sequence shown here is derived from an EMBL/GenBank/DDBJ whole genome shotgun (WGS) entry which is preliminary data.</text>
</comment>
<accession>A0AAN8IQ84</accession>
<dbReference type="Proteomes" id="UP001331761">
    <property type="component" value="Unassembled WGS sequence"/>
</dbReference>
<protein>
    <submittedName>
        <fullName evidence="1">Uncharacterized protein</fullName>
    </submittedName>
</protein>
<feature type="non-terminal residue" evidence="1">
    <location>
        <position position="70"/>
    </location>
</feature>